<dbReference type="GO" id="GO:0030295">
    <property type="term" value="F:protein kinase activator activity"/>
    <property type="evidence" value="ECO:0007669"/>
    <property type="project" value="TreeGrafter"/>
</dbReference>
<accession>A0A955L572</accession>
<dbReference type="PANTHER" id="PTHR42878:SF7">
    <property type="entry name" value="SENSOR HISTIDINE KINASE GLRK"/>
    <property type="match status" value="1"/>
</dbReference>
<dbReference type="Proteomes" id="UP000783287">
    <property type="component" value="Unassembled WGS sequence"/>
</dbReference>
<reference evidence="9" key="2">
    <citation type="journal article" date="2021" name="Microbiome">
        <title>Successional dynamics and alternative stable states in a saline activated sludge microbial community over 9 years.</title>
        <authorList>
            <person name="Wang Y."/>
            <person name="Ye J."/>
            <person name="Ju F."/>
            <person name="Liu L."/>
            <person name="Boyd J.A."/>
            <person name="Deng Y."/>
            <person name="Parks D.H."/>
            <person name="Jiang X."/>
            <person name="Yin X."/>
            <person name="Woodcroft B.J."/>
            <person name="Tyson G.W."/>
            <person name="Hugenholtz P."/>
            <person name="Polz M.F."/>
            <person name="Zhang T."/>
        </authorList>
    </citation>
    <scope>NUCLEOTIDE SEQUENCE</scope>
    <source>
        <strain evidence="9">HKST-UBA14</strain>
    </source>
</reference>
<evidence type="ECO:0000256" key="3">
    <source>
        <dbReference type="ARBA" id="ARBA00022679"/>
    </source>
</evidence>
<dbReference type="InterPro" id="IPR004358">
    <property type="entry name" value="Sig_transdc_His_kin-like_C"/>
</dbReference>
<organism evidence="9 10">
    <name type="scientific">Candidatus Dojkabacteria bacterium</name>
    <dbReference type="NCBI Taxonomy" id="2099670"/>
    <lineage>
        <taxon>Bacteria</taxon>
        <taxon>Candidatus Dojkabacteria</taxon>
    </lineage>
</organism>
<dbReference type="Pfam" id="PF02518">
    <property type="entry name" value="HATPase_c"/>
    <property type="match status" value="1"/>
</dbReference>
<dbReference type="GO" id="GO:0000156">
    <property type="term" value="F:phosphorelay response regulator activity"/>
    <property type="evidence" value="ECO:0007669"/>
    <property type="project" value="TreeGrafter"/>
</dbReference>
<dbReference type="InterPro" id="IPR003594">
    <property type="entry name" value="HATPase_dom"/>
</dbReference>
<sequence length="539" mass="59734">MSEAPRNPQILIPRDDLQSTQDLYFAVGIESDDDQTGIQFAHTLFRDAMHYIVVEQQVGTTYEAAYNFAMAQADALYRSGYRHEEILNAVSRAVLEHSWTEQQEPMDFNLVSETQSAFIHAGAEYSRLLSQAFLDEINEIAADMASVHGTQEALGLVANRLGTLIGADAVSISFVHHDEQLGYVLEKRVTTTGQTDEGTFWEQGFIALNEKPGSYASQLLRNGYRPIFDADKRIQGQEISARYSSRAAYAHPLLRKVGPGEEDYEMYGLVVCGFHQENPPVSELEFEQVDTAMQIFSAVIDQQIKAEFIRGLAERSAGVFHDIKAPLAIMQMYTGILQKAIDQMDDPKLQRAVSTVQGQYAVLREFINTQLKAILSGQEPIQMAQFTEVNELVWDMITALQENVDGANQLIVDTVGLGELCDVPIDQTLATRIAYNLISNAFKYTGPNNDDEADVVVSSMVRGGEWVFTVADRGAGISEEDLRRIFDIGQRLGAEQTEIEGHGVGLGNIKAVVEENGGSLEYRSAVGFGTTFTVRFPIE</sequence>
<dbReference type="InterPro" id="IPR005467">
    <property type="entry name" value="His_kinase_dom"/>
</dbReference>
<dbReference type="PANTHER" id="PTHR42878">
    <property type="entry name" value="TWO-COMPONENT HISTIDINE KINASE"/>
    <property type="match status" value="1"/>
</dbReference>
<dbReference type="SUPFAM" id="SSF55781">
    <property type="entry name" value="GAF domain-like"/>
    <property type="match status" value="1"/>
</dbReference>
<dbReference type="EMBL" id="JAGQLK010000029">
    <property type="protein sequence ID" value="MCA9383120.1"/>
    <property type="molecule type" value="Genomic_DNA"/>
</dbReference>
<dbReference type="InterPro" id="IPR036097">
    <property type="entry name" value="HisK_dim/P_sf"/>
</dbReference>
<dbReference type="InterPro" id="IPR036890">
    <property type="entry name" value="HATPase_C_sf"/>
</dbReference>
<keyword evidence="6" id="KW-0067">ATP-binding</keyword>
<keyword evidence="4" id="KW-0547">Nucleotide-binding</keyword>
<evidence type="ECO:0000259" key="8">
    <source>
        <dbReference type="PROSITE" id="PS50109"/>
    </source>
</evidence>
<dbReference type="Gene3D" id="3.30.565.10">
    <property type="entry name" value="Histidine kinase-like ATPase, C-terminal domain"/>
    <property type="match status" value="1"/>
</dbReference>
<comment type="caution">
    <text evidence="9">The sequence shown here is derived from an EMBL/GenBank/DDBJ whole genome shotgun (WGS) entry which is preliminary data.</text>
</comment>
<evidence type="ECO:0000256" key="7">
    <source>
        <dbReference type="ARBA" id="ARBA00023012"/>
    </source>
</evidence>
<dbReference type="PROSITE" id="PS50109">
    <property type="entry name" value="HIS_KIN"/>
    <property type="match status" value="1"/>
</dbReference>
<evidence type="ECO:0000313" key="9">
    <source>
        <dbReference type="EMBL" id="MCA9383120.1"/>
    </source>
</evidence>
<dbReference type="PRINTS" id="PR00344">
    <property type="entry name" value="BCTRLSENSOR"/>
</dbReference>
<evidence type="ECO:0000313" key="10">
    <source>
        <dbReference type="Proteomes" id="UP000783287"/>
    </source>
</evidence>
<evidence type="ECO:0000256" key="2">
    <source>
        <dbReference type="ARBA" id="ARBA00012438"/>
    </source>
</evidence>
<evidence type="ECO:0000256" key="1">
    <source>
        <dbReference type="ARBA" id="ARBA00000085"/>
    </source>
</evidence>
<dbReference type="SUPFAM" id="SSF55874">
    <property type="entry name" value="ATPase domain of HSP90 chaperone/DNA topoisomerase II/histidine kinase"/>
    <property type="match status" value="1"/>
</dbReference>
<keyword evidence="3" id="KW-0808">Transferase</keyword>
<comment type="catalytic activity">
    <reaction evidence="1">
        <text>ATP + protein L-histidine = ADP + protein N-phospho-L-histidine.</text>
        <dbReference type="EC" id="2.7.13.3"/>
    </reaction>
</comment>
<dbReference type="InterPro" id="IPR050351">
    <property type="entry name" value="BphY/WalK/GraS-like"/>
</dbReference>
<dbReference type="SUPFAM" id="SSF47384">
    <property type="entry name" value="Homodimeric domain of signal transducing histidine kinase"/>
    <property type="match status" value="1"/>
</dbReference>
<dbReference type="EC" id="2.7.13.3" evidence="2"/>
<name>A0A955L572_9BACT</name>
<keyword evidence="7" id="KW-0902">Two-component regulatory system</keyword>
<dbReference type="AlphaFoldDB" id="A0A955L572"/>
<evidence type="ECO:0000256" key="6">
    <source>
        <dbReference type="ARBA" id="ARBA00022840"/>
    </source>
</evidence>
<proteinExistence type="predicted"/>
<reference evidence="9" key="1">
    <citation type="submission" date="2020-04" db="EMBL/GenBank/DDBJ databases">
        <authorList>
            <person name="Zhang T."/>
        </authorList>
    </citation>
    <scope>NUCLEOTIDE SEQUENCE</scope>
    <source>
        <strain evidence="9">HKST-UBA14</strain>
    </source>
</reference>
<dbReference type="GO" id="GO:0007234">
    <property type="term" value="P:osmosensory signaling via phosphorelay pathway"/>
    <property type="evidence" value="ECO:0007669"/>
    <property type="project" value="TreeGrafter"/>
</dbReference>
<keyword evidence="5 9" id="KW-0418">Kinase</keyword>
<dbReference type="SMART" id="SM00387">
    <property type="entry name" value="HATPase_c"/>
    <property type="match status" value="1"/>
</dbReference>
<dbReference type="GO" id="GO:0005524">
    <property type="term" value="F:ATP binding"/>
    <property type="evidence" value="ECO:0007669"/>
    <property type="project" value="UniProtKB-KW"/>
</dbReference>
<dbReference type="Gene3D" id="1.10.287.130">
    <property type="match status" value="1"/>
</dbReference>
<evidence type="ECO:0000256" key="4">
    <source>
        <dbReference type="ARBA" id="ARBA00022741"/>
    </source>
</evidence>
<evidence type="ECO:0000256" key="5">
    <source>
        <dbReference type="ARBA" id="ARBA00022777"/>
    </source>
</evidence>
<feature type="domain" description="Histidine kinase" evidence="8">
    <location>
        <begin position="318"/>
        <end position="539"/>
    </location>
</feature>
<protein>
    <recommendedName>
        <fullName evidence="2">histidine kinase</fullName>
        <ecNumber evidence="2">2.7.13.3</ecNumber>
    </recommendedName>
</protein>
<dbReference type="GO" id="GO:0000155">
    <property type="term" value="F:phosphorelay sensor kinase activity"/>
    <property type="evidence" value="ECO:0007669"/>
    <property type="project" value="InterPro"/>
</dbReference>
<gene>
    <name evidence="9" type="ORF">KC909_02025</name>
</gene>